<sequence length="136" mass="15172">MSKHDDVPPIGCENIKHEFNNKSKLYVLAAFAGARKNDFKLKAIIQATNSVLKYPNPAITESDVKDITFGNNPWYIMKLHKKEQAAILTNAGFVYTANVVKPQTLSAFSLKVSRGDGDVTSEYIQEVIQTTWPQAK</sequence>
<organism evidence="1 2">
    <name type="scientific">Agaricus bisporus var. burnettii (strain JB137-S8 / ATCC MYA-4627 / FGSC 10392)</name>
    <name type="common">White button mushroom</name>
    <dbReference type="NCBI Taxonomy" id="597362"/>
    <lineage>
        <taxon>Eukaryota</taxon>
        <taxon>Fungi</taxon>
        <taxon>Dikarya</taxon>
        <taxon>Basidiomycota</taxon>
        <taxon>Agaricomycotina</taxon>
        <taxon>Agaricomycetes</taxon>
        <taxon>Agaricomycetidae</taxon>
        <taxon>Agaricales</taxon>
        <taxon>Agaricineae</taxon>
        <taxon>Agaricaceae</taxon>
        <taxon>Agaricus</taxon>
    </lineage>
</organism>
<dbReference type="HOGENOM" id="CLU_1874840_0_0_1"/>
<dbReference type="KEGG" id="abp:AGABI1DRAFT132994"/>
<keyword evidence="2" id="KW-1185">Reference proteome</keyword>
<gene>
    <name evidence="1" type="ORF">AGABI1DRAFT_132994</name>
</gene>
<dbReference type="EMBL" id="JH971431">
    <property type="protein sequence ID" value="EKM74682.1"/>
    <property type="molecule type" value="Genomic_DNA"/>
</dbReference>
<reference evidence="2" key="1">
    <citation type="journal article" date="2012" name="Proc. Natl. Acad. Sci. U.S.A.">
        <title>Genome sequence of the button mushroom Agaricus bisporus reveals mechanisms governing adaptation to a humic-rich ecological niche.</title>
        <authorList>
            <person name="Morin E."/>
            <person name="Kohler A."/>
            <person name="Baker A.R."/>
            <person name="Foulongne-Oriol M."/>
            <person name="Lombard V."/>
            <person name="Nagy L.G."/>
            <person name="Ohm R.A."/>
            <person name="Patyshakuliyeva A."/>
            <person name="Brun A."/>
            <person name="Aerts A.L."/>
            <person name="Bailey A.M."/>
            <person name="Billette C."/>
            <person name="Coutinho P.M."/>
            <person name="Deakin G."/>
            <person name="Doddapaneni H."/>
            <person name="Floudas D."/>
            <person name="Grimwood J."/>
            <person name="Hilden K."/>
            <person name="Kuees U."/>
            <person name="LaButti K.M."/>
            <person name="Lapidus A."/>
            <person name="Lindquist E.A."/>
            <person name="Lucas S.M."/>
            <person name="Murat C."/>
            <person name="Riley R.W."/>
            <person name="Salamov A.A."/>
            <person name="Schmutz J."/>
            <person name="Subramanian V."/>
            <person name="Woesten H.A.B."/>
            <person name="Xu J."/>
            <person name="Eastwood D.C."/>
            <person name="Foster G.D."/>
            <person name="Sonnenberg A.S."/>
            <person name="Cullen D."/>
            <person name="de Vries R.P."/>
            <person name="Lundell T."/>
            <person name="Hibbett D.S."/>
            <person name="Henrissat B."/>
            <person name="Burton K.S."/>
            <person name="Kerrigan R.W."/>
            <person name="Challen M.P."/>
            <person name="Grigoriev I.V."/>
            <person name="Martin F."/>
        </authorList>
    </citation>
    <scope>NUCLEOTIDE SEQUENCE [LARGE SCALE GENOMIC DNA]</scope>
    <source>
        <strain evidence="2">JB137-S8 / ATCC MYA-4627 / FGSC 10392</strain>
    </source>
</reference>
<dbReference type="Proteomes" id="UP000008493">
    <property type="component" value="Unassembled WGS sequence"/>
</dbReference>
<evidence type="ECO:0000313" key="1">
    <source>
        <dbReference type="EMBL" id="EKM74682.1"/>
    </source>
</evidence>
<protein>
    <submittedName>
        <fullName evidence="1">Uncharacterized protein</fullName>
    </submittedName>
</protein>
<dbReference type="InParanoid" id="K5WVV4"/>
<dbReference type="RefSeq" id="XP_007334688.1">
    <property type="nucleotide sequence ID" value="XM_007334626.1"/>
</dbReference>
<name>K5WVV4_AGABU</name>
<dbReference type="GeneID" id="18827820"/>
<proteinExistence type="predicted"/>
<evidence type="ECO:0000313" key="2">
    <source>
        <dbReference type="Proteomes" id="UP000008493"/>
    </source>
</evidence>
<dbReference type="AlphaFoldDB" id="K5WVV4"/>
<accession>K5WVV4</accession>